<evidence type="ECO:0000313" key="3">
    <source>
        <dbReference type="Proteomes" id="UP000245449"/>
    </source>
</evidence>
<dbReference type="RefSeq" id="WP_116725695.1">
    <property type="nucleotide sequence ID" value="NZ_QCZI01000018.1"/>
</dbReference>
<accession>A0A2U1JGF2</accession>
<organism evidence="2 3">
    <name type="scientific">Flavobacterium psychrotolerans</name>
    <dbReference type="NCBI Taxonomy" id="2169410"/>
    <lineage>
        <taxon>Bacteria</taxon>
        <taxon>Pseudomonadati</taxon>
        <taxon>Bacteroidota</taxon>
        <taxon>Flavobacteriia</taxon>
        <taxon>Flavobacteriales</taxon>
        <taxon>Flavobacteriaceae</taxon>
        <taxon>Flavobacterium</taxon>
    </lineage>
</organism>
<proteinExistence type="predicted"/>
<keyword evidence="1" id="KW-0472">Membrane</keyword>
<evidence type="ECO:0000313" key="2">
    <source>
        <dbReference type="EMBL" id="PWA04187.1"/>
    </source>
</evidence>
<feature type="transmembrane region" description="Helical" evidence="1">
    <location>
        <begin position="7"/>
        <end position="26"/>
    </location>
</feature>
<sequence>MKKSKIYKFSGVFILISIIGGGIWYWQLPNRHKAIIKTTFLLETGLVDNQWVIDNSHHEYKMISPAFYIDGIYKSMEGPKSANFIQLSQDPSLLWLTGFHVKALDSKTKKQISNDFICHTNIDFNDVKYFSNFHLEKRIGIYYPRLTSLSHGLENFTFPKGYGIPMKGNDFLYIITESLNHNIPDANFLIKHEVTIDYSKNNTATKPLLSRTVFIMLPYNKSDPYKSPLDPGKDYCIPVETKNHSYDYGNGNVLSGHWVIPVGKNTYRGGIDGELQIKDSLRLHAAAIHVHPFATSLTLWDKTTKTPIFISKMTNHTNKIGLSNINQFSSEAGVWMYKSHEYELVLEVNNTTQVTQDMMGSMFLFFYDKELDGILNKKSL</sequence>
<dbReference type="EMBL" id="QCZI01000018">
    <property type="protein sequence ID" value="PWA04187.1"/>
    <property type="molecule type" value="Genomic_DNA"/>
</dbReference>
<keyword evidence="1" id="KW-0812">Transmembrane</keyword>
<protein>
    <submittedName>
        <fullName evidence="2">Uncharacterized protein</fullName>
    </submittedName>
</protein>
<dbReference type="AlphaFoldDB" id="A0A2U1JGF2"/>
<gene>
    <name evidence="2" type="ORF">DB895_12465</name>
</gene>
<keyword evidence="1" id="KW-1133">Transmembrane helix</keyword>
<comment type="caution">
    <text evidence="2">The sequence shown here is derived from an EMBL/GenBank/DDBJ whole genome shotgun (WGS) entry which is preliminary data.</text>
</comment>
<reference evidence="2 3" key="1">
    <citation type="submission" date="2018-04" db="EMBL/GenBank/DDBJ databases">
        <title>Flavobacterium sp. nov., isolated from glacier ice.</title>
        <authorList>
            <person name="Liu Q."/>
            <person name="Xin Y.-H."/>
        </authorList>
    </citation>
    <scope>NUCLEOTIDE SEQUENCE [LARGE SCALE GENOMIC DNA]</scope>
    <source>
        <strain evidence="2 3">RB1R5</strain>
    </source>
</reference>
<keyword evidence="3" id="KW-1185">Reference proteome</keyword>
<dbReference type="OrthoDB" id="1308060at2"/>
<dbReference type="Proteomes" id="UP000245449">
    <property type="component" value="Unassembled WGS sequence"/>
</dbReference>
<name>A0A2U1JGF2_9FLAO</name>
<evidence type="ECO:0000256" key="1">
    <source>
        <dbReference type="SAM" id="Phobius"/>
    </source>
</evidence>